<evidence type="ECO:0000256" key="1">
    <source>
        <dbReference type="SAM" id="MobiDB-lite"/>
    </source>
</evidence>
<evidence type="ECO:0000313" key="4">
    <source>
        <dbReference type="Proteomes" id="UP001056201"/>
    </source>
</evidence>
<accession>A0ABY4SD91</accession>
<organism evidence="3 4">
    <name type="scientific">Aquincola tertiaricarbonis</name>
    <dbReference type="NCBI Taxonomy" id="391953"/>
    <lineage>
        <taxon>Bacteria</taxon>
        <taxon>Pseudomonadati</taxon>
        <taxon>Pseudomonadota</taxon>
        <taxon>Betaproteobacteria</taxon>
        <taxon>Burkholderiales</taxon>
        <taxon>Sphaerotilaceae</taxon>
        <taxon>Aquincola</taxon>
    </lineage>
</organism>
<keyword evidence="4" id="KW-1185">Reference proteome</keyword>
<dbReference type="Pfam" id="PF13103">
    <property type="entry name" value="TonB_2"/>
    <property type="match status" value="1"/>
</dbReference>
<dbReference type="NCBIfam" id="TIGR02794">
    <property type="entry name" value="tolA_full"/>
    <property type="match status" value="1"/>
</dbReference>
<keyword evidence="2" id="KW-0812">Transmembrane</keyword>
<feature type="transmembrane region" description="Helical" evidence="2">
    <location>
        <begin position="20"/>
        <end position="39"/>
    </location>
</feature>
<evidence type="ECO:0000256" key="2">
    <source>
        <dbReference type="SAM" id="Phobius"/>
    </source>
</evidence>
<sequence length="334" mass="35807">MADEQAVDVLRPQQPGGMRAGAAAAVLAHLALIAAITLATNWRVSTPEGVTAELWAASPQEAAPRGEPPPPPPPAPSPAPPPAPAPAPEPPPPAPAPRPEPKPVPAPPPRPSPAERDAQIAVEKAKKEKEQKEREDREREAERQRAADKREREAKLKAEQEKKERAEQQAAAREKAEKEKAEREKKERAEQQAQAAKEKAEKDKAEKAAEAKREQLRKEQLARMMGQAGATGAPDARGTAQRDAGPSASYAGRIVARVRPNIVLTDDVPGNPVAEVEVRAAPDGTILGRRLVKGSGVKAWDDAVLRAIDRTDGLPKDVDGRVPGSMVIVFRRGD</sequence>
<evidence type="ECO:0000313" key="3">
    <source>
        <dbReference type="EMBL" id="URI09006.1"/>
    </source>
</evidence>
<dbReference type="EMBL" id="CP097636">
    <property type="protein sequence ID" value="URI09006.1"/>
    <property type="molecule type" value="Genomic_DNA"/>
</dbReference>
<reference evidence="3" key="1">
    <citation type="submission" date="2022-05" db="EMBL/GenBank/DDBJ databases">
        <title>An RpoN-dependent PEP-CTERM gene is involved in floc formation of an Aquincola tertiaricarbonis strain.</title>
        <authorList>
            <person name="Qiu D."/>
            <person name="Xia M."/>
        </authorList>
    </citation>
    <scope>NUCLEOTIDE SEQUENCE</scope>
    <source>
        <strain evidence="3">RN12</strain>
    </source>
</reference>
<gene>
    <name evidence="3" type="primary">tolA</name>
    <name evidence="3" type="ORF">MW290_25915</name>
</gene>
<feature type="compositionally biased region" description="Basic and acidic residues" evidence="1">
    <location>
        <begin position="113"/>
        <end position="221"/>
    </location>
</feature>
<feature type="compositionally biased region" description="Pro residues" evidence="1">
    <location>
        <begin position="66"/>
        <end position="112"/>
    </location>
</feature>
<dbReference type="Proteomes" id="UP001056201">
    <property type="component" value="Chromosome 2"/>
</dbReference>
<dbReference type="SUPFAM" id="SSF74653">
    <property type="entry name" value="TolA/TonB C-terminal domain"/>
    <property type="match status" value="1"/>
</dbReference>
<proteinExistence type="predicted"/>
<keyword evidence="2" id="KW-1133">Transmembrane helix</keyword>
<feature type="region of interest" description="Disordered" evidence="1">
    <location>
        <begin position="52"/>
        <end position="247"/>
    </location>
</feature>
<protein>
    <submittedName>
        <fullName evidence="3">Cell envelope integrity protein TolA</fullName>
    </submittedName>
</protein>
<keyword evidence="2" id="KW-0472">Membrane</keyword>
<dbReference type="RefSeq" id="WP_250197223.1">
    <property type="nucleotide sequence ID" value="NZ_CP097636.1"/>
</dbReference>
<dbReference type="InterPro" id="IPR014161">
    <property type="entry name" value="Tol-Pal_TolA"/>
</dbReference>
<name>A0ABY4SD91_AQUTE</name>